<gene>
    <name evidence="4" type="ORF">M9Y10_025208</name>
</gene>
<organism evidence="4 5">
    <name type="scientific">Tritrichomonas musculus</name>
    <dbReference type="NCBI Taxonomy" id="1915356"/>
    <lineage>
        <taxon>Eukaryota</taxon>
        <taxon>Metamonada</taxon>
        <taxon>Parabasalia</taxon>
        <taxon>Tritrichomonadida</taxon>
        <taxon>Tritrichomonadidae</taxon>
        <taxon>Tritrichomonas</taxon>
    </lineage>
</organism>
<dbReference type="EMBL" id="JAPFFF010000036">
    <property type="protein sequence ID" value="KAK8843020.1"/>
    <property type="molecule type" value="Genomic_DNA"/>
</dbReference>
<evidence type="ECO:0000256" key="1">
    <source>
        <dbReference type="SAM" id="MobiDB-lite"/>
    </source>
</evidence>
<dbReference type="Gene3D" id="3.10.20.90">
    <property type="entry name" value="Phosphatidylinositol 3-kinase Catalytic Subunit, Chain A, domain 1"/>
    <property type="match status" value="1"/>
</dbReference>
<name>A0ABR2H9W0_9EUKA</name>
<accession>A0ABR2H9W0</accession>
<dbReference type="InterPro" id="IPR000626">
    <property type="entry name" value="Ubiquitin-like_dom"/>
</dbReference>
<dbReference type="SMART" id="SM00213">
    <property type="entry name" value="UBQ"/>
    <property type="match status" value="1"/>
</dbReference>
<keyword evidence="2" id="KW-1133">Transmembrane helix</keyword>
<keyword evidence="2" id="KW-0472">Membrane</keyword>
<proteinExistence type="predicted"/>
<feature type="compositionally biased region" description="Polar residues" evidence="1">
    <location>
        <begin position="96"/>
        <end position="105"/>
    </location>
</feature>
<feature type="region of interest" description="Disordered" evidence="1">
    <location>
        <begin position="84"/>
        <end position="105"/>
    </location>
</feature>
<feature type="transmembrane region" description="Helical" evidence="2">
    <location>
        <begin position="238"/>
        <end position="256"/>
    </location>
</feature>
<dbReference type="Proteomes" id="UP001470230">
    <property type="component" value="Unassembled WGS sequence"/>
</dbReference>
<sequence length="260" mass="30501">MFLISFYTIDKKVDKIEIPNEATVKDVKQIYANKVGKCESNCIKIIHDKKVLQDHIIISSLGLKENDFLLIITNQKKMINPYLQTKDKPPMAKPLPTTTDSKPQANKLSTSRIKMINPLNIYQSAKKKTFISNKRPNNIILLPKSPMIRKRIHNPKTRRIVRFIIIINPRRSNIRNLLQLANIHNSKCSHLCFPAQNYMIRMNNINFNNNIRTHYHESLFHQHNIKDKIKISRIYQQLQFHFFIILLFSLIICSSTKNCI</sequence>
<feature type="domain" description="Ubiquitin-like" evidence="3">
    <location>
        <begin position="2"/>
        <end position="78"/>
    </location>
</feature>
<reference evidence="4 5" key="1">
    <citation type="submission" date="2024-04" db="EMBL/GenBank/DDBJ databases">
        <title>Tritrichomonas musculus Genome.</title>
        <authorList>
            <person name="Alves-Ferreira E."/>
            <person name="Grigg M."/>
            <person name="Lorenzi H."/>
            <person name="Galac M."/>
        </authorList>
    </citation>
    <scope>NUCLEOTIDE SEQUENCE [LARGE SCALE GENOMIC DNA]</scope>
    <source>
        <strain evidence="4 5">EAF2021</strain>
    </source>
</reference>
<comment type="caution">
    <text evidence="4">The sequence shown here is derived from an EMBL/GenBank/DDBJ whole genome shotgun (WGS) entry which is preliminary data.</text>
</comment>
<protein>
    <recommendedName>
        <fullName evidence="3">Ubiquitin-like domain-containing protein</fullName>
    </recommendedName>
</protein>
<keyword evidence="2" id="KW-0812">Transmembrane</keyword>
<evidence type="ECO:0000313" key="5">
    <source>
        <dbReference type="Proteomes" id="UP001470230"/>
    </source>
</evidence>
<evidence type="ECO:0000256" key="2">
    <source>
        <dbReference type="SAM" id="Phobius"/>
    </source>
</evidence>
<dbReference type="InterPro" id="IPR029071">
    <property type="entry name" value="Ubiquitin-like_domsf"/>
</dbReference>
<evidence type="ECO:0000313" key="4">
    <source>
        <dbReference type="EMBL" id="KAK8843020.1"/>
    </source>
</evidence>
<evidence type="ECO:0000259" key="3">
    <source>
        <dbReference type="PROSITE" id="PS50053"/>
    </source>
</evidence>
<dbReference type="PROSITE" id="PS50053">
    <property type="entry name" value="UBIQUITIN_2"/>
    <property type="match status" value="1"/>
</dbReference>
<keyword evidence="5" id="KW-1185">Reference proteome</keyword>
<dbReference type="SUPFAM" id="SSF54236">
    <property type="entry name" value="Ubiquitin-like"/>
    <property type="match status" value="1"/>
</dbReference>